<accession>A0A6P1YIG1</accession>
<dbReference type="KEGG" id="apra:G3A50_01400"/>
<gene>
    <name evidence="2" type="ORF">G3A50_01400</name>
</gene>
<evidence type="ECO:0000313" key="3">
    <source>
        <dbReference type="Proteomes" id="UP000464751"/>
    </source>
</evidence>
<dbReference type="Gene3D" id="3.10.620.30">
    <property type="match status" value="1"/>
</dbReference>
<feature type="domain" description="Transglutaminase-like" evidence="1">
    <location>
        <begin position="159"/>
        <end position="219"/>
    </location>
</feature>
<dbReference type="SMART" id="SM00460">
    <property type="entry name" value="TGc"/>
    <property type="match status" value="1"/>
</dbReference>
<dbReference type="Proteomes" id="UP000464751">
    <property type="component" value="Chromosome"/>
</dbReference>
<reference evidence="2 3" key="1">
    <citation type="submission" date="2020-02" db="EMBL/GenBank/DDBJ databases">
        <authorList>
            <person name="Li G."/>
        </authorList>
    </citation>
    <scope>NUCLEOTIDE SEQUENCE [LARGE SCALE GENOMIC DNA]</scope>
    <source>
        <strain evidence="2 3">DSM 102029</strain>
    </source>
</reference>
<dbReference type="SUPFAM" id="SSF54001">
    <property type="entry name" value="Cysteine proteinases"/>
    <property type="match status" value="1"/>
</dbReference>
<dbReference type="InterPro" id="IPR048930">
    <property type="entry name" value="Bact_transglu_N_2"/>
</dbReference>
<dbReference type="EMBL" id="CP048630">
    <property type="protein sequence ID" value="QIB32501.1"/>
    <property type="molecule type" value="Genomic_DNA"/>
</dbReference>
<dbReference type="Pfam" id="PF01841">
    <property type="entry name" value="Transglut_core"/>
    <property type="match status" value="1"/>
</dbReference>
<sequence length="278" mass="30301">MQFSVSSRLSYEVRAQTVFVLNVEAAALRNQKILTEQLDLSPGVALDRYVLDGGTRLVRAVVEPGTFEVAYTATVELDMHDADPAQVAETPIAQMPLEVMPFLNPSRYCQSDMLGRFAQRQFGGLLPGHPRVTAICNWIYEQVDYQSGTSDSQTSAYDTMVQRAGVCRDFAHLGIAFCRALGIPARFASAYAWQLDPPDFHAVFECYLDGAWYIFDPTRKAAIQGLVRIGVGRDAADAAFATIHGDAQMTAMSVSIEPVAEDGAVPDTEPTVRAVGIA</sequence>
<dbReference type="RefSeq" id="WP_163073447.1">
    <property type="nucleotide sequence ID" value="NZ_CP048630.1"/>
</dbReference>
<dbReference type="InterPro" id="IPR038765">
    <property type="entry name" value="Papain-like_cys_pep_sf"/>
</dbReference>
<dbReference type="AlphaFoldDB" id="A0A6P1YIG1"/>
<proteinExistence type="predicted"/>
<dbReference type="PANTHER" id="PTHR33490">
    <property type="entry name" value="BLR5614 PROTEIN-RELATED"/>
    <property type="match status" value="1"/>
</dbReference>
<dbReference type="InterPro" id="IPR002931">
    <property type="entry name" value="Transglutaminase-like"/>
</dbReference>
<name>A0A6P1YIG1_9HYPH</name>
<organism evidence="2 3">
    <name type="scientific">Ancylobacter pratisalsi</name>
    <dbReference type="NCBI Taxonomy" id="1745854"/>
    <lineage>
        <taxon>Bacteria</taxon>
        <taxon>Pseudomonadati</taxon>
        <taxon>Pseudomonadota</taxon>
        <taxon>Alphaproteobacteria</taxon>
        <taxon>Hyphomicrobiales</taxon>
        <taxon>Xanthobacteraceae</taxon>
        <taxon>Ancylobacter</taxon>
    </lineage>
</organism>
<dbReference type="Pfam" id="PF21295">
    <property type="entry name" value="Bact_transglu_N_2"/>
    <property type="match status" value="1"/>
</dbReference>
<keyword evidence="3" id="KW-1185">Reference proteome</keyword>
<evidence type="ECO:0000259" key="1">
    <source>
        <dbReference type="SMART" id="SM00460"/>
    </source>
</evidence>
<protein>
    <submittedName>
        <fullName evidence="2">Transglutaminase family protein</fullName>
    </submittedName>
</protein>
<dbReference type="Gene3D" id="2.60.40.2250">
    <property type="match status" value="1"/>
</dbReference>
<dbReference type="PANTHER" id="PTHR33490:SF12">
    <property type="entry name" value="BLL5557 PROTEIN"/>
    <property type="match status" value="1"/>
</dbReference>
<evidence type="ECO:0000313" key="2">
    <source>
        <dbReference type="EMBL" id="QIB32501.1"/>
    </source>
</evidence>